<dbReference type="PANTHER" id="PTHR30619">
    <property type="entry name" value="DNA INTERNALIZATION/COMPETENCE PROTEIN COMEC/REC2"/>
    <property type="match status" value="1"/>
</dbReference>
<protein>
    <submittedName>
        <fullName evidence="9">DNA internalization-related competence protein ComEC/Rec2</fullName>
    </submittedName>
</protein>
<reference evidence="9 10" key="1">
    <citation type="submission" date="2019-10" db="EMBL/GenBank/DDBJ databases">
        <title>Lysobacter alkalisoli sp. nov., isolated from saline-alkaline soil.</title>
        <authorList>
            <person name="Sun J.-Q."/>
        </authorList>
    </citation>
    <scope>NUCLEOTIDE SEQUENCE [LARGE SCALE GENOMIC DNA]</scope>
    <source>
        <strain evidence="9 10">KCTC 42381</strain>
    </source>
</reference>
<dbReference type="NCBIfam" id="TIGR00360">
    <property type="entry name" value="ComEC_N-term"/>
    <property type="match status" value="1"/>
</dbReference>
<dbReference type="SUPFAM" id="SSF56281">
    <property type="entry name" value="Metallo-hydrolase/oxidoreductase"/>
    <property type="match status" value="1"/>
</dbReference>
<dbReference type="InterPro" id="IPR036866">
    <property type="entry name" value="RibonucZ/Hydroxyglut_hydro"/>
</dbReference>
<dbReference type="GO" id="GO:0030420">
    <property type="term" value="P:establishment of competence for transformation"/>
    <property type="evidence" value="ECO:0007669"/>
    <property type="project" value="InterPro"/>
</dbReference>
<feature type="transmembrane region" description="Helical" evidence="7">
    <location>
        <begin position="37"/>
        <end position="56"/>
    </location>
</feature>
<proteinExistence type="predicted"/>
<dbReference type="Pfam" id="PF00753">
    <property type="entry name" value="Lactamase_B"/>
    <property type="match status" value="1"/>
</dbReference>
<dbReference type="NCBIfam" id="TIGR00361">
    <property type="entry name" value="ComEC_Rec2"/>
    <property type="match status" value="1"/>
</dbReference>
<organism evidence="9 10">
    <name type="scientific">Marilutibacter maris</name>
    <dbReference type="NCBI Taxonomy" id="1605891"/>
    <lineage>
        <taxon>Bacteria</taxon>
        <taxon>Pseudomonadati</taxon>
        <taxon>Pseudomonadota</taxon>
        <taxon>Gammaproteobacteria</taxon>
        <taxon>Lysobacterales</taxon>
        <taxon>Lysobacteraceae</taxon>
        <taxon>Marilutibacter</taxon>
    </lineage>
</organism>
<evidence type="ECO:0000259" key="8">
    <source>
        <dbReference type="SMART" id="SM00849"/>
    </source>
</evidence>
<comment type="caution">
    <text evidence="9">The sequence shown here is derived from an EMBL/GenBank/DDBJ whole genome shotgun (WGS) entry which is preliminary data.</text>
</comment>
<evidence type="ECO:0000313" key="9">
    <source>
        <dbReference type="EMBL" id="KAB8180675.1"/>
    </source>
</evidence>
<feature type="transmembrane region" description="Helical" evidence="7">
    <location>
        <begin position="309"/>
        <end position="329"/>
    </location>
</feature>
<dbReference type="InterPro" id="IPR004797">
    <property type="entry name" value="Competence_ComEC/Rec2"/>
</dbReference>
<dbReference type="EMBL" id="VICD02000209">
    <property type="protein sequence ID" value="KAB8180675.1"/>
    <property type="molecule type" value="Genomic_DNA"/>
</dbReference>
<dbReference type="AlphaFoldDB" id="A0A508AK25"/>
<dbReference type="SMART" id="SM00849">
    <property type="entry name" value="Lactamase_B"/>
    <property type="match status" value="1"/>
</dbReference>
<feature type="transmembrane region" description="Helical" evidence="7">
    <location>
        <begin position="271"/>
        <end position="297"/>
    </location>
</feature>
<evidence type="ECO:0000256" key="6">
    <source>
        <dbReference type="SAM" id="MobiDB-lite"/>
    </source>
</evidence>
<comment type="subcellular location">
    <subcellularLocation>
        <location evidence="1">Cell membrane</location>
        <topology evidence="1">Multi-pass membrane protein</topology>
    </subcellularLocation>
</comment>
<evidence type="ECO:0000256" key="4">
    <source>
        <dbReference type="ARBA" id="ARBA00022989"/>
    </source>
</evidence>
<name>A0A508AK25_9GAMM</name>
<evidence type="ECO:0000256" key="3">
    <source>
        <dbReference type="ARBA" id="ARBA00022692"/>
    </source>
</evidence>
<evidence type="ECO:0000256" key="1">
    <source>
        <dbReference type="ARBA" id="ARBA00004651"/>
    </source>
</evidence>
<dbReference type="InterPro" id="IPR004477">
    <property type="entry name" value="ComEC_N"/>
</dbReference>
<feature type="transmembrane region" description="Helical" evidence="7">
    <location>
        <begin position="350"/>
        <end position="367"/>
    </location>
</feature>
<keyword evidence="2" id="KW-1003">Cell membrane</keyword>
<keyword evidence="5 7" id="KW-0472">Membrane</keyword>
<evidence type="ECO:0000256" key="5">
    <source>
        <dbReference type="ARBA" id="ARBA00023136"/>
    </source>
</evidence>
<gene>
    <name evidence="9" type="ORF">FKV24_012155</name>
</gene>
<dbReference type="GO" id="GO:0005886">
    <property type="term" value="C:plasma membrane"/>
    <property type="evidence" value="ECO:0007669"/>
    <property type="project" value="UniProtKB-SubCell"/>
</dbReference>
<accession>A0A508AK25</accession>
<dbReference type="CDD" id="cd07731">
    <property type="entry name" value="ComA-like_MBL-fold"/>
    <property type="match status" value="1"/>
</dbReference>
<dbReference type="InterPro" id="IPR035681">
    <property type="entry name" value="ComA-like_MBL"/>
</dbReference>
<sequence>MPADTPLEDIAAPRPLVPGVGPTPADRRPPSPPRNPLFGIATALALLAGIVLVLWLPRLPPWPLAALALPTAGLLLWRGWRWPAALVLGAGLAALHAAHALSLQLPADLERADLTIAGRIVGLPEHDPRRTRFEFRVDDDAVEAVSGRLLRLSWYDDDPGARERLRAGQRWRLSVRLKAPRGLRNPGGFDSEKQALAGRIAARGYVRELRRAELLTDAAGLDAWRQAMSERIAAAIRSPSSRFVRALALGDTRGLDDADWALLRANGLTHLIAISGFHVGLVAGFAALLARGLWWGWPGLARRIPRPVAAALAGLAGGIAYAAVAGFALPTVRTVLMIGAVAAMRVSRRRFGPAAALAAAALAILLVDPLSVLSAGFWLSFAGVAWLLWCLPGFERRPLRGFLSAQAVATIGLLPLGVALFGQASLAGPVANLVAVPWWSLVVVPLSLLGTGLEGLHGGLGAWAWRLSAWCFDLSWPLFEWLGASPLAVRWLPESRWFALPMALLAAFWMLLPRGLPARGLALLLWLPLLLPARDLPAEGEAELWVLDVGQGLAVVVRTARHTLLYDTGPAVRDGYDAGDRVVVPTLRALGVPRLERVVVSHADNDHAGGLAAVTRDYPVAALLAPAGSGVADAEACVAGSGWRWDGVEFEFLHPTPHFPYLRNEASCVLRIASRDGAVLLTGDIGEVIERGLVRRLPDRLRADVVLVAHHGSGASSAPAFVAATGARHAIVSSGYGNRFGHPHAGTVDRWRQAGAELHETGRAGALWVGFRDGEAFVQGRRAARARLWDAQARLAGADGAD</sequence>
<keyword evidence="3 7" id="KW-0812">Transmembrane</keyword>
<evidence type="ECO:0000256" key="7">
    <source>
        <dbReference type="SAM" id="Phobius"/>
    </source>
</evidence>
<feature type="transmembrane region" description="Helical" evidence="7">
    <location>
        <begin position="373"/>
        <end position="391"/>
    </location>
</feature>
<feature type="transmembrane region" description="Helical" evidence="7">
    <location>
        <begin position="403"/>
        <end position="424"/>
    </location>
</feature>
<dbReference type="Pfam" id="PF13567">
    <property type="entry name" value="DUF4131"/>
    <property type="match status" value="1"/>
</dbReference>
<feature type="transmembrane region" description="Helical" evidence="7">
    <location>
        <begin position="436"/>
        <end position="456"/>
    </location>
</feature>
<feature type="transmembrane region" description="Helical" evidence="7">
    <location>
        <begin position="495"/>
        <end position="512"/>
    </location>
</feature>
<dbReference type="Pfam" id="PF03772">
    <property type="entry name" value="Competence"/>
    <property type="match status" value="1"/>
</dbReference>
<feature type="region of interest" description="Disordered" evidence="6">
    <location>
        <begin position="1"/>
        <end position="33"/>
    </location>
</feature>
<keyword evidence="4 7" id="KW-1133">Transmembrane helix</keyword>
<dbReference type="InterPro" id="IPR052159">
    <property type="entry name" value="Competence_DNA_uptake"/>
</dbReference>
<dbReference type="Proteomes" id="UP000320431">
    <property type="component" value="Unassembled WGS sequence"/>
</dbReference>
<dbReference type="PANTHER" id="PTHR30619:SF1">
    <property type="entry name" value="RECOMBINATION PROTEIN 2"/>
    <property type="match status" value="1"/>
</dbReference>
<dbReference type="InterPro" id="IPR001279">
    <property type="entry name" value="Metallo-B-lactamas"/>
</dbReference>
<dbReference type="Gene3D" id="3.60.15.10">
    <property type="entry name" value="Ribonuclease Z/Hydroxyacylglutathione hydrolase-like"/>
    <property type="match status" value="1"/>
</dbReference>
<feature type="domain" description="Metallo-beta-lactamase" evidence="8">
    <location>
        <begin position="551"/>
        <end position="736"/>
    </location>
</feature>
<dbReference type="InterPro" id="IPR025405">
    <property type="entry name" value="DUF4131"/>
</dbReference>
<evidence type="ECO:0000313" key="10">
    <source>
        <dbReference type="Proteomes" id="UP000320431"/>
    </source>
</evidence>
<evidence type="ECO:0000256" key="2">
    <source>
        <dbReference type="ARBA" id="ARBA00022475"/>
    </source>
</evidence>